<organism evidence="1 2">
    <name type="scientific">Zophobas morio</name>
    <dbReference type="NCBI Taxonomy" id="2755281"/>
    <lineage>
        <taxon>Eukaryota</taxon>
        <taxon>Metazoa</taxon>
        <taxon>Ecdysozoa</taxon>
        <taxon>Arthropoda</taxon>
        <taxon>Hexapoda</taxon>
        <taxon>Insecta</taxon>
        <taxon>Pterygota</taxon>
        <taxon>Neoptera</taxon>
        <taxon>Endopterygota</taxon>
        <taxon>Coleoptera</taxon>
        <taxon>Polyphaga</taxon>
        <taxon>Cucujiformia</taxon>
        <taxon>Tenebrionidae</taxon>
        <taxon>Zophobas</taxon>
    </lineage>
</organism>
<reference evidence="1" key="1">
    <citation type="journal article" date="2023" name="G3 (Bethesda)">
        <title>Whole genome assemblies of Zophobas morio and Tenebrio molitor.</title>
        <authorList>
            <person name="Kaur S."/>
            <person name="Stinson S.A."/>
            <person name="diCenzo G.C."/>
        </authorList>
    </citation>
    <scope>NUCLEOTIDE SEQUENCE</scope>
    <source>
        <strain evidence="1">QUZm001</strain>
    </source>
</reference>
<sequence length="55" mass="6111">QDGSLYSCKEQAEGLLLRMSSLTNATSSLHSVRVQQFFLLAVHTISILLQEFEVA</sequence>
<keyword evidence="2" id="KW-1185">Reference proteome</keyword>
<evidence type="ECO:0000313" key="1">
    <source>
        <dbReference type="EMBL" id="KAJ3639045.1"/>
    </source>
</evidence>
<evidence type="ECO:0000313" key="2">
    <source>
        <dbReference type="Proteomes" id="UP001168821"/>
    </source>
</evidence>
<protein>
    <submittedName>
        <fullName evidence="1">Uncharacterized protein</fullName>
    </submittedName>
</protein>
<proteinExistence type="predicted"/>
<dbReference type="EMBL" id="JALNTZ010000034">
    <property type="protein sequence ID" value="KAJ3639045.1"/>
    <property type="molecule type" value="Genomic_DNA"/>
</dbReference>
<name>A0AA38HJV2_9CUCU</name>
<gene>
    <name evidence="1" type="ORF">Zmor_011876</name>
</gene>
<dbReference type="AlphaFoldDB" id="A0AA38HJV2"/>
<accession>A0AA38HJV2</accession>
<comment type="caution">
    <text evidence="1">The sequence shown here is derived from an EMBL/GenBank/DDBJ whole genome shotgun (WGS) entry which is preliminary data.</text>
</comment>
<feature type="non-terminal residue" evidence="1">
    <location>
        <position position="1"/>
    </location>
</feature>
<dbReference type="Proteomes" id="UP001168821">
    <property type="component" value="Unassembled WGS sequence"/>
</dbReference>